<dbReference type="GO" id="GO:0009089">
    <property type="term" value="P:lysine biosynthetic process via diaminopimelate"/>
    <property type="evidence" value="ECO:0007669"/>
    <property type="project" value="UniProtKB-UniRule"/>
</dbReference>
<dbReference type="InterPro" id="IPR050072">
    <property type="entry name" value="Peptidase_M20A"/>
</dbReference>
<feature type="region of interest" description="Disordered" evidence="4">
    <location>
        <begin position="235"/>
        <end position="255"/>
    </location>
</feature>
<dbReference type="GO" id="GO:0006526">
    <property type="term" value="P:L-arginine biosynthetic process"/>
    <property type="evidence" value="ECO:0007669"/>
    <property type="project" value="TreeGrafter"/>
</dbReference>
<dbReference type="PANTHER" id="PTHR43808:SF31">
    <property type="entry name" value="N-ACETYL-L-CITRULLINE DEACETYLASE"/>
    <property type="match status" value="1"/>
</dbReference>
<evidence type="ECO:0000256" key="3">
    <source>
        <dbReference type="NCBIfam" id="TIGR01900"/>
    </source>
</evidence>
<dbReference type="EC" id="3.5.1.18" evidence="3"/>
<accession>A0A806FMS8</accession>
<dbReference type="Proteomes" id="UP000008394">
    <property type="component" value="Chromosome"/>
</dbReference>
<dbReference type="Pfam" id="PF07687">
    <property type="entry name" value="M20_dimer"/>
    <property type="match status" value="1"/>
</dbReference>
<name>A0A806FMS8_BIFAN</name>
<organism evidence="6 7">
    <name type="scientific">Bifidobacterium animalis subsp. lactis CNCM I-2494</name>
    <dbReference type="NCBI Taxonomy" id="1042403"/>
    <lineage>
        <taxon>Bacteria</taxon>
        <taxon>Bacillati</taxon>
        <taxon>Actinomycetota</taxon>
        <taxon>Actinomycetes</taxon>
        <taxon>Bifidobacteriales</taxon>
        <taxon>Bifidobacteriaceae</taxon>
        <taxon>Bifidobacterium</taxon>
    </lineage>
</organism>
<dbReference type="PANTHER" id="PTHR43808">
    <property type="entry name" value="ACETYLORNITHINE DEACETYLASE"/>
    <property type="match status" value="1"/>
</dbReference>
<dbReference type="Gene3D" id="3.40.630.10">
    <property type="entry name" value="Zn peptidases"/>
    <property type="match status" value="1"/>
</dbReference>
<protein>
    <recommendedName>
        <fullName evidence="3">Succinyl-diaminopimelate desuccinylase</fullName>
        <ecNumber evidence="3">3.5.1.18</ecNumber>
    </recommendedName>
</protein>
<dbReference type="SUPFAM" id="SSF53187">
    <property type="entry name" value="Zn-dependent exopeptidases"/>
    <property type="match status" value="1"/>
</dbReference>
<keyword evidence="2 6" id="KW-0378">Hydrolase</keyword>
<dbReference type="GO" id="GO:0046872">
    <property type="term" value="F:metal ion binding"/>
    <property type="evidence" value="ECO:0007669"/>
    <property type="project" value="UniProtKB-KW"/>
</dbReference>
<evidence type="ECO:0000256" key="1">
    <source>
        <dbReference type="ARBA" id="ARBA00022723"/>
    </source>
</evidence>
<dbReference type="InterPro" id="IPR011650">
    <property type="entry name" value="Peptidase_M20_dimer"/>
</dbReference>
<evidence type="ECO:0000256" key="2">
    <source>
        <dbReference type="ARBA" id="ARBA00022801"/>
    </source>
</evidence>
<feature type="domain" description="Peptidase M20 dimerisation" evidence="5">
    <location>
        <begin position="594"/>
        <end position="687"/>
    </location>
</feature>
<sequence>MMTSRKEQASAEERGDDRDDDGARHRGDEYAVAREGHADIVAGRVVVHVLAGGQCGEHDTAVQRGPAEAHGEGDAECDERHHDVLERRHRPDRRQIRLVLHRLRAVQRHAECHEDHRHRGISNHVDRVEQEVRHNEMAHLRRDDRDDDAEHGADEQWLVQRLLEHLLHRELALGGHVEHGESDRREQRLLHDENGRDERRVAENVRGDGQADVVRIQIQRVKHADRGIRCLEVEEQSVEHEEDESDADRRAERDDDRGIEQMCDVLLRQNGEHEARARNEEAQAIEHILCLGAADLQTRGRIAGRDHDADDAESLHCADEAAHASPLLRVPALPSASICTHMHFMRADFICMQARGIWLAHRRCIWNACARMRAALVECWRMDRASARQAFGGTMQDVIDRAGEPLKLTVDAGVGEQAALTDLCMQVMRVYSVSDDETHLTDMTEAFLRTLPHLDVQRHGDTLVARTNLGRDRRVVLAGHLDVVPVIDNFPPKLLEPGDPLILPGVAEAHPGERVVWGRGATDMKSSDAVLLYLAATLTNPKYDLTYVFYDHEEVAAEKNGLRKVAEAHPDWIAGDFAIIGEPTSCGIEGGCNGTIRFDVVTHGIAAHSARAWMGHNAIHDAAEILRRLNEHTDATVSVDGLVYREGLNATLISGGKGTNVIPDECRVHVNYRFAPDKSLAEAKALMMGADCGAELGNGEHQATGGVFEGFGIEMKDESPSARPGMDSELTRSLAALAKARTGKDPEAKLGWTDVARFSQLGVPAVNFGAGSPLLAHKHDEQVAEGELTLMAGILRDWLS</sequence>
<evidence type="ECO:0000313" key="6">
    <source>
        <dbReference type="EMBL" id="AEK29756.1"/>
    </source>
</evidence>
<keyword evidence="1" id="KW-0479">Metal-binding</keyword>
<dbReference type="KEGG" id="bnm:BALAC2494_00828"/>
<dbReference type="GO" id="GO:0008777">
    <property type="term" value="F:acetylornithine deacetylase activity"/>
    <property type="evidence" value="ECO:0007669"/>
    <property type="project" value="TreeGrafter"/>
</dbReference>
<feature type="compositionally biased region" description="Acidic residues" evidence="4">
    <location>
        <begin position="235"/>
        <end position="246"/>
    </location>
</feature>
<gene>
    <name evidence="6" type="ORF">BALAC2494_00828</name>
</gene>
<dbReference type="AlphaFoldDB" id="A0A806FMS8"/>
<evidence type="ECO:0000256" key="4">
    <source>
        <dbReference type="SAM" id="MobiDB-lite"/>
    </source>
</evidence>
<dbReference type="InterPro" id="IPR002933">
    <property type="entry name" value="Peptidase_M20"/>
</dbReference>
<evidence type="ECO:0000259" key="5">
    <source>
        <dbReference type="Pfam" id="PF07687"/>
    </source>
</evidence>
<dbReference type="GO" id="GO:0009014">
    <property type="term" value="F:succinyl-diaminopimelate desuccinylase activity"/>
    <property type="evidence" value="ECO:0007669"/>
    <property type="project" value="UniProtKB-UniRule"/>
</dbReference>
<feature type="region of interest" description="Disordered" evidence="4">
    <location>
        <begin position="177"/>
        <end position="197"/>
    </location>
</feature>
<proteinExistence type="predicted"/>
<evidence type="ECO:0000313" key="7">
    <source>
        <dbReference type="Proteomes" id="UP000008394"/>
    </source>
</evidence>
<dbReference type="NCBIfam" id="TIGR01900">
    <property type="entry name" value="dapE-gram_pos"/>
    <property type="match status" value="1"/>
</dbReference>
<dbReference type="InterPro" id="IPR036264">
    <property type="entry name" value="Bact_exopeptidase_dim_dom"/>
</dbReference>
<dbReference type="SUPFAM" id="SSF55031">
    <property type="entry name" value="Bacterial exopeptidase dimerisation domain"/>
    <property type="match status" value="1"/>
</dbReference>
<dbReference type="InterPro" id="IPR010174">
    <property type="entry name" value="Succinyl-DAP_deSuclase_DapE"/>
</dbReference>
<dbReference type="EMBL" id="CP002915">
    <property type="protein sequence ID" value="AEK29756.1"/>
    <property type="molecule type" value="Genomic_DNA"/>
</dbReference>
<feature type="region of interest" description="Disordered" evidence="4">
    <location>
        <begin position="1"/>
        <end position="27"/>
    </location>
</feature>
<reference evidence="6 7" key="1">
    <citation type="journal article" date="2011" name="J. Bacteriol.">
        <title>Genome Sequence of the Probiotic Strain Bifidobacterium animalis subsp. lactis CNCM I-2494.</title>
        <authorList>
            <person name="Chervaux C."/>
            <person name="Grimaldi C."/>
            <person name="Bolotin A."/>
            <person name="Quinquis B."/>
            <person name="Legrain-Raspaud S."/>
            <person name="van Hylckama Vlieg J.E."/>
            <person name="Denariaz G."/>
            <person name="Smokvina T."/>
        </authorList>
    </citation>
    <scope>NUCLEOTIDE SEQUENCE [LARGE SCALE GENOMIC DNA]</scope>
    <source>
        <strain evidence="6 7">CNCM I-2494</strain>
    </source>
</reference>
<dbReference type="Gene3D" id="3.30.70.360">
    <property type="match status" value="1"/>
</dbReference>
<dbReference type="Pfam" id="PF01546">
    <property type="entry name" value="Peptidase_M20"/>
    <property type="match status" value="1"/>
</dbReference>